<reference evidence="1 2" key="1">
    <citation type="journal article" date="2025" name="Int. J. Syst. Evol. Microbiol.">
        <title>Desulfovibrio falkowii sp. nov., Porphyromonas miyakawae sp. nov., Mediterraneibacter flintii sp. nov. and Owariibacterium komagatae gen. nov., sp. nov., isolated from human faeces.</title>
        <authorList>
            <person name="Hamaguchi T."/>
            <person name="Ohara M."/>
            <person name="Hisatomi A."/>
            <person name="Sekiguchi K."/>
            <person name="Takeda J.I."/>
            <person name="Ueyama J."/>
            <person name="Ito M."/>
            <person name="Nishiwaki H."/>
            <person name="Ogi T."/>
            <person name="Hirayama M."/>
            <person name="Ohkuma M."/>
            <person name="Sakamoto M."/>
            <person name="Ohno K."/>
        </authorList>
    </citation>
    <scope>NUCLEOTIDE SEQUENCE [LARGE SCALE GENOMIC DNA]</scope>
    <source>
        <strain evidence="1 2">13CB8C</strain>
    </source>
</reference>
<sequence>MPKFRYAWHVESGRMLEPDDVADFIMETGRTPELMCPDENCRLAMPRTRIAAVCCDPRNPDCGVTPHFRTNPGHRHAENCQYEVLGRHTDYILGHKDEFVAEFPDANLLKKIKGIDTELLPDEYAEEIAPREFMEAVTRKAREYRQNGASEKRAFCRARCAVPQKTSRLGLVVDMAIKLADQGGDELRKKTILALPRRPKANYLNAFLMISALKHHYTTPYIFYGESVVHEASTGYIIKYKKLLKGYHPDHPELPACTIINPDRHAAAFLDELNRYASSGEICCVYSFSTHELRESSCPMLNKKHCVVIEPKFLNAITIKKACVKRGIPPLSTS</sequence>
<comment type="caution">
    <text evidence="1">The sequence shown here is derived from an EMBL/GenBank/DDBJ whole genome shotgun (WGS) entry which is preliminary data.</text>
</comment>
<gene>
    <name evidence="1" type="ORF">Defa_28540</name>
</gene>
<name>A0ABQ0ECQ3_9BACT</name>
<proteinExistence type="predicted"/>
<dbReference type="EMBL" id="BAAFSG010000001">
    <property type="protein sequence ID" value="GAB1255367.1"/>
    <property type="molecule type" value="Genomic_DNA"/>
</dbReference>
<dbReference type="Proteomes" id="UP001628192">
    <property type="component" value="Unassembled WGS sequence"/>
</dbReference>
<dbReference type="RefSeq" id="WP_407845205.1">
    <property type="nucleotide sequence ID" value="NZ_BAAFSG010000001.1"/>
</dbReference>
<organism evidence="1 2">
    <name type="scientific">Desulfovibrio falkowii</name>
    <dbReference type="NCBI Taxonomy" id="3136602"/>
    <lineage>
        <taxon>Bacteria</taxon>
        <taxon>Pseudomonadati</taxon>
        <taxon>Thermodesulfobacteriota</taxon>
        <taxon>Desulfovibrionia</taxon>
        <taxon>Desulfovibrionales</taxon>
        <taxon>Desulfovibrionaceae</taxon>
        <taxon>Desulfovibrio</taxon>
    </lineage>
</organism>
<protein>
    <submittedName>
        <fullName evidence="1">Uncharacterized protein</fullName>
    </submittedName>
</protein>
<keyword evidence="2" id="KW-1185">Reference proteome</keyword>
<evidence type="ECO:0000313" key="1">
    <source>
        <dbReference type="EMBL" id="GAB1255367.1"/>
    </source>
</evidence>
<evidence type="ECO:0000313" key="2">
    <source>
        <dbReference type="Proteomes" id="UP001628192"/>
    </source>
</evidence>
<accession>A0ABQ0ECQ3</accession>